<dbReference type="AlphaFoldDB" id="B7K2R2"/>
<dbReference type="Gene3D" id="3.90.1570.10">
    <property type="entry name" value="tt1808, chain A"/>
    <property type="match status" value="1"/>
</dbReference>
<name>B7K2R2_RIPO1</name>
<dbReference type="STRING" id="41431.PCC8801_3651"/>
<dbReference type="KEGG" id="cyp:PCC8801_3651"/>
<gene>
    <name evidence="1" type="ordered locus">PCC8801_3651</name>
</gene>
<evidence type="ECO:0008006" key="3">
    <source>
        <dbReference type="Google" id="ProtNLM"/>
    </source>
</evidence>
<evidence type="ECO:0000313" key="2">
    <source>
        <dbReference type="Proteomes" id="UP000008204"/>
    </source>
</evidence>
<sequence length="73" mass="8881">MTVTTTERLYSFEEYCTYDDGMDNRYQLVDGRLKIMNPPSFRHLLIAKFVEQQFDQEIQRLKRLLKRVNCNFL</sequence>
<dbReference type="InterPro" id="IPR012296">
    <property type="entry name" value="Nuclease_put_TT1808"/>
</dbReference>
<dbReference type="HOGENOM" id="CLU_2698455_0_0_3"/>
<dbReference type="eggNOG" id="COG4636">
    <property type="taxonomic scope" value="Bacteria"/>
</dbReference>
<dbReference type="Proteomes" id="UP000008204">
    <property type="component" value="Chromosome"/>
</dbReference>
<reference evidence="2" key="1">
    <citation type="journal article" date="2011" name="MBio">
        <title>Novel metabolic attributes of the genus Cyanothece, comprising a group of unicellular nitrogen-fixing Cyanobacteria.</title>
        <authorList>
            <person name="Bandyopadhyay A."/>
            <person name="Elvitigala T."/>
            <person name="Welsh E."/>
            <person name="Stockel J."/>
            <person name="Liberton M."/>
            <person name="Min H."/>
            <person name="Sherman L.A."/>
            <person name="Pakrasi H.B."/>
        </authorList>
    </citation>
    <scope>NUCLEOTIDE SEQUENCE [LARGE SCALE GENOMIC DNA]</scope>
    <source>
        <strain evidence="2">PCC 8801</strain>
    </source>
</reference>
<evidence type="ECO:0000313" key="1">
    <source>
        <dbReference type="EMBL" id="ACK67613.1"/>
    </source>
</evidence>
<dbReference type="InterPro" id="IPR011335">
    <property type="entry name" value="Restrct_endonuc-II-like"/>
</dbReference>
<keyword evidence="2" id="KW-1185">Reference proteome</keyword>
<organism evidence="1 2">
    <name type="scientific">Rippkaea orientalis (strain PCC 8801 / RF-1)</name>
    <name type="common">Cyanothece sp. (strain PCC 8801)</name>
    <dbReference type="NCBI Taxonomy" id="41431"/>
    <lineage>
        <taxon>Bacteria</taxon>
        <taxon>Bacillati</taxon>
        <taxon>Cyanobacteriota</taxon>
        <taxon>Cyanophyceae</taxon>
        <taxon>Oscillatoriophycideae</taxon>
        <taxon>Chroococcales</taxon>
        <taxon>Aphanothecaceae</taxon>
        <taxon>Rippkaea</taxon>
        <taxon>Rippkaea orientalis</taxon>
    </lineage>
</organism>
<dbReference type="EMBL" id="CP001287">
    <property type="protein sequence ID" value="ACK67613.1"/>
    <property type="molecule type" value="Genomic_DNA"/>
</dbReference>
<dbReference type="SUPFAM" id="SSF52980">
    <property type="entry name" value="Restriction endonuclease-like"/>
    <property type="match status" value="1"/>
</dbReference>
<dbReference type="RefSeq" id="WP_012596871.1">
    <property type="nucleotide sequence ID" value="NC_011726.1"/>
</dbReference>
<protein>
    <recommendedName>
        <fullName evidence="3">Restriction endonuclease domain-containing protein</fullName>
    </recommendedName>
</protein>
<dbReference type="OrthoDB" id="428427at2"/>
<accession>B7K2R2</accession>
<proteinExistence type="predicted"/>